<keyword evidence="7" id="KW-1179">Viral genome integration</keyword>
<dbReference type="GO" id="GO:0075713">
    <property type="term" value="P:establishment of integrated proviral latency"/>
    <property type="evidence" value="ECO:0007669"/>
    <property type="project" value="UniProtKB-KW"/>
</dbReference>
<accession>A0A9E7STG3</accession>
<evidence type="ECO:0000256" key="7">
    <source>
        <dbReference type="ARBA" id="ARBA00023195"/>
    </source>
</evidence>
<dbReference type="Pfam" id="PF00589">
    <property type="entry name" value="Phage_integrase"/>
    <property type="match status" value="1"/>
</dbReference>
<dbReference type="CDD" id="cd00397">
    <property type="entry name" value="DNA_BRE_C"/>
    <property type="match status" value="1"/>
</dbReference>
<keyword evidence="10" id="KW-1185">Reference proteome</keyword>
<evidence type="ECO:0000313" key="9">
    <source>
        <dbReference type="EMBL" id="UTC29931.1"/>
    </source>
</evidence>
<keyword evidence="7" id="KW-1160">Virus entry into host cell</keyword>
<dbReference type="GO" id="GO:0006310">
    <property type="term" value="P:DNA recombination"/>
    <property type="evidence" value="ECO:0007669"/>
    <property type="project" value="UniProtKB-KW"/>
</dbReference>
<dbReference type="Gene3D" id="1.10.443.10">
    <property type="entry name" value="Intergrase catalytic core"/>
    <property type="match status" value="1"/>
</dbReference>
<evidence type="ECO:0000256" key="1">
    <source>
        <dbReference type="ARBA" id="ARBA00008857"/>
    </source>
</evidence>
<evidence type="ECO:0000256" key="4">
    <source>
        <dbReference type="ARBA" id="ARBA00022801"/>
    </source>
</evidence>
<keyword evidence="5" id="KW-0238">DNA-binding</keyword>
<dbReference type="InterPro" id="IPR013762">
    <property type="entry name" value="Integrase-like_cat_sf"/>
</dbReference>
<keyword evidence="7" id="KW-0229">DNA integration</keyword>
<keyword evidence="4" id="KW-0378">Hydrolase</keyword>
<comment type="similarity">
    <text evidence="1">Belongs to the 'phage' integrase family.</text>
</comment>
<proteinExistence type="inferred from homology"/>
<dbReference type="GO" id="GO:0003677">
    <property type="term" value="F:DNA binding"/>
    <property type="evidence" value="ECO:0007669"/>
    <property type="project" value="UniProtKB-KW"/>
</dbReference>
<evidence type="ECO:0000259" key="8">
    <source>
        <dbReference type="PROSITE" id="PS51898"/>
    </source>
</evidence>
<feature type="domain" description="Tyr recombinase" evidence="8">
    <location>
        <begin position="17"/>
        <end position="215"/>
    </location>
</feature>
<dbReference type="GO" id="GO:0016787">
    <property type="term" value="F:hydrolase activity"/>
    <property type="evidence" value="ECO:0007669"/>
    <property type="project" value="UniProtKB-KW"/>
</dbReference>
<dbReference type="EMBL" id="ON529858">
    <property type="protein sequence ID" value="UTC29931.1"/>
    <property type="molecule type" value="Genomic_DNA"/>
</dbReference>
<dbReference type="PANTHER" id="PTHR30349:SF41">
    <property type="entry name" value="INTEGRASE_RECOMBINASE PROTEIN MJ0367-RELATED"/>
    <property type="match status" value="1"/>
</dbReference>
<keyword evidence="6" id="KW-0233">DNA recombination</keyword>
<evidence type="ECO:0000256" key="5">
    <source>
        <dbReference type="ARBA" id="ARBA00023125"/>
    </source>
</evidence>
<evidence type="ECO:0000256" key="3">
    <source>
        <dbReference type="ARBA" id="ARBA00022679"/>
    </source>
</evidence>
<evidence type="ECO:0000313" key="10">
    <source>
        <dbReference type="Proteomes" id="UP001057427"/>
    </source>
</evidence>
<dbReference type="InterPro" id="IPR002104">
    <property type="entry name" value="Integrase_catalytic"/>
</dbReference>
<dbReference type="InterPro" id="IPR050090">
    <property type="entry name" value="Tyrosine_recombinase_XerCD"/>
</dbReference>
<dbReference type="InterPro" id="IPR011010">
    <property type="entry name" value="DNA_brk_join_enz"/>
</dbReference>
<dbReference type="SUPFAM" id="SSF56349">
    <property type="entry name" value="DNA breaking-rejoining enzymes"/>
    <property type="match status" value="1"/>
</dbReference>
<organism evidence="9 10">
    <name type="scientific">Brevundimonas phage vB_BgoS-Bajun</name>
    <dbReference type="NCBI Taxonomy" id="2948594"/>
    <lineage>
        <taxon>Viruses</taxon>
        <taxon>Duplodnaviria</taxon>
        <taxon>Heunggongvirae</taxon>
        <taxon>Uroviricota</taxon>
        <taxon>Caudoviricetes</taxon>
        <taxon>Dolichocephalovirinae</taxon>
    </lineage>
</organism>
<gene>
    <name evidence="9" type="ORF">BAJUN_03290</name>
</gene>
<dbReference type="PANTHER" id="PTHR30349">
    <property type="entry name" value="PHAGE INTEGRASE-RELATED"/>
    <property type="match status" value="1"/>
</dbReference>
<dbReference type="Proteomes" id="UP001057427">
    <property type="component" value="Segment"/>
</dbReference>
<dbReference type="GO" id="GO:0015074">
    <property type="term" value="P:DNA integration"/>
    <property type="evidence" value="ECO:0007669"/>
    <property type="project" value="InterPro"/>
</dbReference>
<dbReference type="GO" id="GO:0016740">
    <property type="term" value="F:transferase activity"/>
    <property type="evidence" value="ECO:0007669"/>
    <property type="project" value="UniProtKB-KW"/>
</dbReference>
<evidence type="ECO:0000256" key="2">
    <source>
        <dbReference type="ARBA" id="ARBA00016082"/>
    </source>
</evidence>
<protein>
    <recommendedName>
        <fullName evidence="2">Integrase</fullName>
    </recommendedName>
</protein>
<sequence>MPTNSKAVKGKRTLLITKAKTVSAEDFEMVLAAAKRGPHGLRDEVMLLLSFYAGLRPQEIAGLKWKRNVLDARGRLTDHVFVDRGIAKRTVERTIEMHPRLKDALSRLRAQRPKDKFIVYPLAARRADIPGVDPEQVAPNTLVQYFGRLYDLHGLDGCTSYSGRRSFITHLSRTCNLAGASIYDVARVAGHKSIQTTQGYLEEQPDKAALVGMMFA</sequence>
<name>A0A9E7STG3_9CAUD</name>
<reference evidence="9" key="1">
    <citation type="submission" date="2022-05" db="EMBL/GenBank/DDBJ databases">
        <authorList>
            <person name="Friedrich I."/>
            <person name="Poehlein A."/>
            <person name="Schneider D."/>
            <person name="Hertel R."/>
            <person name="Daniel R."/>
        </authorList>
    </citation>
    <scope>NUCLEOTIDE SEQUENCE</scope>
</reference>
<evidence type="ECO:0000256" key="6">
    <source>
        <dbReference type="ARBA" id="ARBA00023172"/>
    </source>
</evidence>
<dbReference type="PROSITE" id="PS51898">
    <property type="entry name" value="TYR_RECOMBINASE"/>
    <property type="match status" value="1"/>
</dbReference>
<keyword evidence="3" id="KW-0808">Transferase</keyword>
<dbReference type="GO" id="GO:0044826">
    <property type="term" value="P:viral genome integration into host DNA"/>
    <property type="evidence" value="ECO:0007669"/>
    <property type="project" value="UniProtKB-KW"/>
</dbReference>